<name>A0A2V2XIQ2_TRYCR</name>
<organism evidence="1 2">
    <name type="scientific">Trypanosoma cruzi</name>
    <dbReference type="NCBI Taxonomy" id="5693"/>
    <lineage>
        <taxon>Eukaryota</taxon>
        <taxon>Discoba</taxon>
        <taxon>Euglenozoa</taxon>
        <taxon>Kinetoplastea</taxon>
        <taxon>Metakinetoplastina</taxon>
        <taxon>Trypanosomatida</taxon>
        <taxon>Trypanosomatidae</taxon>
        <taxon>Trypanosoma</taxon>
        <taxon>Schizotrypanum</taxon>
    </lineage>
</organism>
<dbReference type="VEuPathDB" id="TriTrypDB:TcBrA4_0157960"/>
<evidence type="ECO:0000313" key="1">
    <source>
        <dbReference type="EMBL" id="PWV20435.1"/>
    </source>
</evidence>
<proteinExistence type="predicted"/>
<dbReference type="AlphaFoldDB" id="A0A2V2XIQ2"/>
<reference evidence="1 2" key="1">
    <citation type="journal article" date="2018" name="Microb. Genom.">
        <title>Expanding an expanded genome: long-read sequencing of Trypanosoma cruzi.</title>
        <authorList>
            <person name="Berna L."/>
            <person name="Rodriguez M."/>
            <person name="Chiribao M.L."/>
            <person name="Parodi-Talice A."/>
            <person name="Pita S."/>
            <person name="Rijo G."/>
            <person name="Alvarez-Valin F."/>
            <person name="Robello C."/>
        </authorList>
    </citation>
    <scope>NUCLEOTIDE SEQUENCE [LARGE SCALE GENOMIC DNA]</scope>
    <source>
        <strain evidence="1 2">TCC</strain>
    </source>
</reference>
<dbReference type="VEuPathDB" id="TriTrypDB:TcCL_Unassigned04449"/>
<evidence type="ECO:0000313" key="2">
    <source>
        <dbReference type="Proteomes" id="UP000246078"/>
    </source>
</evidence>
<comment type="caution">
    <text evidence="1">The sequence shown here is derived from an EMBL/GenBank/DDBJ whole genome shotgun (WGS) entry which is preliminary data.</text>
</comment>
<dbReference type="VEuPathDB" id="TriTrypDB:TcCLB.504491.5"/>
<protein>
    <submittedName>
        <fullName evidence="1">Putative retrotransposon hot spot protein (RHS)</fullName>
    </submittedName>
</protein>
<dbReference type="Proteomes" id="UP000246078">
    <property type="component" value="Unassembled WGS sequence"/>
</dbReference>
<dbReference type="EMBL" id="PRFC01000006">
    <property type="protein sequence ID" value="PWV20435.1"/>
    <property type="molecule type" value="Genomic_DNA"/>
</dbReference>
<accession>A0A2V2XIQ2</accession>
<gene>
    <name evidence="1" type="ORF">C3747_6g554</name>
</gene>
<sequence length="87" mass="9256">MGQTDRQREKTEKGDSVAVLGGGWPRLLHRQVLQCGCMAHRPPSRASATPNAIGTAGRNSRECSLEPAAPAGRSWAVRVGCFTALVL</sequence>
<dbReference type="VEuPathDB" id="TriTrypDB:C3747_6g554"/>
<dbReference type="VEuPathDB" id="TriTrypDB:ECC02_008932"/>